<dbReference type="EMBL" id="JOJR01000884">
    <property type="protein sequence ID" value="RCN33659.1"/>
    <property type="molecule type" value="Genomic_DNA"/>
</dbReference>
<dbReference type="OrthoDB" id="6432214at2759"/>
<comment type="caution">
    <text evidence="2">The sequence shown here is derived from an EMBL/GenBank/DDBJ whole genome shotgun (WGS) entry which is preliminary data.</text>
</comment>
<keyword evidence="1" id="KW-0472">Membrane</keyword>
<sequence length="61" mass="7361">MVLWGTKYWTERESSETPGLYVSLGYSYWLLFVAVIFSMLDVSICAYIYHRYTLQRWNESH</sequence>
<gene>
    <name evidence="2" type="ORF">ANCCAN_20501</name>
</gene>
<accession>A0A368FRK6</accession>
<feature type="transmembrane region" description="Helical" evidence="1">
    <location>
        <begin position="26"/>
        <end position="49"/>
    </location>
</feature>
<evidence type="ECO:0000313" key="3">
    <source>
        <dbReference type="Proteomes" id="UP000252519"/>
    </source>
</evidence>
<keyword evidence="3" id="KW-1185">Reference proteome</keyword>
<keyword evidence="1" id="KW-0812">Transmembrane</keyword>
<evidence type="ECO:0000313" key="2">
    <source>
        <dbReference type="EMBL" id="RCN33659.1"/>
    </source>
</evidence>
<proteinExistence type="predicted"/>
<dbReference type="Proteomes" id="UP000252519">
    <property type="component" value="Unassembled WGS sequence"/>
</dbReference>
<organism evidence="2 3">
    <name type="scientific">Ancylostoma caninum</name>
    <name type="common">Dog hookworm</name>
    <dbReference type="NCBI Taxonomy" id="29170"/>
    <lineage>
        <taxon>Eukaryota</taxon>
        <taxon>Metazoa</taxon>
        <taxon>Ecdysozoa</taxon>
        <taxon>Nematoda</taxon>
        <taxon>Chromadorea</taxon>
        <taxon>Rhabditida</taxon>
        <taxon>Rhabditina</taxon>
        <taxon>Rhabditomorpha</taxon>
        <taxon>Strongyloidea</taxon>
        <taxon>Ancylostomatidae</taxon>
        <taxon>Ancylostomatinae</taxon>
        <taxon>Ancylostoma</taxon>
    </lineage>
</organism>
<reference evidence="2 3" key="1">
    <citation type="submission" date="2014-10" db="EMBL/GenBank/DDBJ databases">
        <title>Draft genome of the hookworm Ancylostoma caninum.</title>
        <authorList>
            <person name="Mitreva M."/>
        </authorList>
    </citation>
    <scope>NUCLEOTIDE SEQUENCE [LARGE SCALE GENOMIC DNA]</scope>
    <source>
        <strain evidence="2 3">Baltimore</strain>
    </source>
</reference>
<keyword evidence="1" id="KW-1133">Transmembrane helix</keyword>
<protein>
    <submittedName>
        <fullName evidence="2">Uncharacterized protein</fullName>
    </submittedName>
</protein>
<name>A0A368FRK6_ANCCA</name>
<evidence type="ECO:0000256" key="1">
    <source>
        <dbReference type="SAM" id="Phobius"/>
    </source>
</evidence>
<dbReference type="AlphaFoldDB" id="A0A368FRK6"/>